<keyword evidence="3 9" id="KW-1003">Cell membrane</keyword>
<evidence type="ECO:0000256" key="10">
    <source>
        <dbReference type="SAM" id="MobiDB-lite"/>
    </source>
</evidence>
<feature type="compositionally biased region" description="Basic residues" evidence="10">
    <location>
        <begin position="156"/>
        <end position="167"/>
    </location>
</feature>
<keyword evidence="6 9" id="KW-1133">Transmembrane helix</keyword>
<dbReference type="InterPro" id="IPR003369">
    <property type="entry name" value="TatA/B/E"/>
</dbReference>
<comment type="subcellular location">
    <subcellularLocation>
        <location evidence="9">Cell membrane</location>
        <topology evidence="9">Single-pass membrane protein</topology>
    </subcellularLocation>
    <subcellularLocation>
        <location evidence="1">Membrane</location>
        <topology evidence="1">Single-pass membrane protein</topology>
    </subcellularLocation>
</comment>
<evidence type="ECO:0000256" key="1">
    <source>
        <dbReference type="ARBA" id="ARBA00004167"/>
    </source>
</evidence>
<evidence type="ECO:0000256" key="6">
    <source>
        <dbReference type="ARBA" id="ARBA00022989"/>
    </source>
</evidence>
<evidence type="ECO:0000256" key="9">
    <source>
        <dbReference type="HAMAP-Rule" id="MF_00237"/>
    </source>
</evidence>
<protein>
    <recommendedName>
        <fullName evidence="9">Sec-independent protein translocase protein TatB</fullName>
    </recommendedName>
</protein>
<comment type="subunit">
    <text evidence="9">The Tat system comprises two distinct complexes: a TatABC complex, containing multiple copies of TatA, TatB and TatC subunits, and a separate TatA complex, containing only TatA subunits. Substrates initially bind to the TatABC complex, which probably triggers association of the separate TatA complex to form the active translocon.</text>
</comment>
<feature type="compositionally biased region" description="Basic and acidic residues" evidence="10">
    <location>
        <begin position="128"/>
        <end position="154"/>
    </location>
</feature>
<accession>A0A4S3M8L1</accession>
<dbReference type="AlphaFoldDB" id="A0A4S3M8L1"/>
<comment type="function">
    <text evidence="9">Part of the twin-arginine translocation (Tat) system that transports large folded proteins containing a characteristic twin-arginine motif in their signal peptide across membranes. Together with TatC, TatB is part of a receptor directly interacting with Tat signal peptides. TatB may form an oligomeric binding site that transiently accommodates folded Tat precursor proteins before their translocation.</text>
</comment>
<sequence>MFDIGWTEFLLIAIVALIVVGPKDLPGLFRSVGRFVGKAKGMAREFSRAMEDAADESGVKDISASLRAAANPKQFGMDKVKEATDSFKAWEPSSSLDPERAAMAKKIHDATAKKGEEIRASEAAAEAAKAEPAEQVAEKAADKAADKAPAEPAKKAPAKKPAAKKTAAKTTAAKPAAAADKPAAKKAPAKKAAKKTPSAEDKA</sequence>
<proteinExistence type="inferred from homology"/>
<keyword evidence="7 9" id="KW-0811">Translocation</keyword>
<comment type="caution">
    <text evidence="11">The sequence shown here is derived from an EMBL/GenBank/DDBJ whole genome shotgun (WGS) entry which is preliminary data.</text>
</comment>
<evidence type="ECO:0000313" key="11">
    <source>
        <dbReference type="EMBL" id="THD73411.1"/>
    </source>
</evidence>
<comment type="similarity">
    <text evidence="9">Belongs to the TatB family.</text>
</comment>
<dbReference type="EMBL" id="SSMD01000005">
    <property type="protein sequence ID" value="THD73411.1"/>
    <property type="molecule type" value="Genomic_DNA"/>
</dbReference>
<feature type="region of interest" description="Disordered" evidence="10">
    <location>
        <begin position="112"/>
        <end position="203"/>
    </location>
</feature>
<dbReference type="Gene3D" id="1.20.5.3310">
    <property type="match status" value="1"/>
</dbReference>
<evidence type="ECO:0000256" key="4">
    <source>
        <dbReference type="ARBA" id="ARBA00022692"/>
    </source>
</evidence>
<evidence type="ECO:0000256" key="2">
    <source>
        <dbReference type="ARBA" id="ARBA00022448"/>
    </source>
</evidence>
<dbReference type="OrthoDB" id="7206969at2"/>
<keyword evidence="4 9" id="KW-0812">Transmembrane</keyword>
<feature type="compositionally biased region" description="Low complexity" evidence="10">
    <location>
        <begin position="168"/>
        <end position="181"/>
    </location>
</feature>
<organism evidence="11 12">
    <name type="scientific">Thalassobius vesicularis</name>
    <dbReference type="NCBI Taxonomy" id="1294297"/>
    <lineage>
        <taxon>Bacteria</taxon>
        <taxon>Pseudomonadati</taxon>
        <taxon>Pseudomonadota</taxon>
        <taxon>Alphaproteobacteria</taxon>
        <taxon>Rhodobacterales</taxon>
        <taxon>Roseobacteraceae</taxon>
        <taxon>Thalassovita</taxon>
    </lineage>
</organism>
<dbReference type="Proteomes" id="UP000306113">
    <property type="component" value="Unassembled WGS sequence"/>
</dbReference>
<dbReference type="GO" id="GO:0008320">
    <property type="term" value="F:protein transmembrane transporter activity"/>
    <property type="evidence" value="ECO:0007669"/>
    <property type="project" value="UniProtKB-UniRule"/>
</dbReference>
<keyword evidence="5 9" id="KW-0653">Protein transport</keyword>
<dbReference type="GO" id="GO:0043953">
    <property type="term" value="P:protein transport by the Tat complex"/>
    <property type="evidence" value="ECO:0007669"/>
    <property type="project" value="UniProtKB-UniRule"/>
</dbReference>
<evidence type="ECO:0000256" key="8">
    <source>
        <dbReference type="ARBA" id="ARBA00023136"/>
    </source>
</evidence>
<dbReference type="RefSeq" id="WP_136339541.1">
    <property type="nucleotide sequence ID" value="NZ_SSMD01000005.1"/>
</dbReference>
<dbReference type="GO" id="GO:0033281">
    <property type="term" value="C:TAT protein transport complex"/>
    <property type="evidence" value="ECO:0007669"/>
    <property type="project" value="UniProtKB-UniRule"/>
</dbReference>
<keyword evidence="12" id="KW-1185">Reference proteome</keyword>
<dbReference type="NCBIfam" id="TIGR01410">
    <property type="entry name" value="tatB"/>
    <property type="match status" value="1"/>
</dbReference>
<keyword evidence="2 9" id="KW-0813">Transport</keyword>
<dbReference type="PANTHER" id="PTHR33162">
    <property type="entry name" value="SEC-INDEPENDENT PROTEIN TRANSLOCASE PROTEIN TATA, CHLOROPLASTIC"/>
    <property type="match status" value="1"/>
</dbReference>
<dbReference type="PANTHER" id="PTHR33162:SF1">
    <property type="entry name" value="SEC-INDEPENDENT PROTEIN TRANSLOCASE PROTEIN TATA, CHLOROPLASTIC"/>
    <property type="match status" value="1"/>
</dbReference>
<evidence type="ECO:0000256" key="3">
    <source>
        <dbReference type="ARBA" id="ARBA00022475"/>
    </source>
</evidence>
<evidence type="ECO:0000256" key="5">
    <source>
        <dbReference type="ARBA" id="ARBA00022927"/>
    </source>
</evidence>
<dbReference type="InterPro" id="IPR018448">
    <property type="entry name" value="TatB"/>
</dbReference>
<reference evidence="11 12" key="1">
    <citation type="submission" date="2019-04" db="EMBL/GenBank/DDBJ databases">
        <title>Draft genome sequence of Youngimonas vesicularis.</title>
        <authorList>
            <person name="Hameed A."/>
        </authorList>
    </citation>
    <scope>NUCLEOTIDE SEQUENCE [LARGE SCALE GENOMIC DNA]</scope>
    <source>
        <strain evidence="11 12">CC-AMW-E</strain>
    </source>
</reference>
<dbReference type="HAMAP" id="MF_00237">
    <property type="entry name" value="TatB"/>
    <property type="match status" value="1"/>
</dbReference>
<dbReference type="Pfam" id="PF02416">
    <property type="entry name" value="TatA_B_E"/>
    <property type="match status" value="1"/>
</dbReference>
<keyword evidence="8 9" id="KW-0472">Membrane</keyword>
<gene>
    <name evidence="9 11" type="primary">tatB</name>
    <name evidence="11" type="ORF">E7681_12000</name>
</gene>
<dbReference type="PRINTS" id="PR01506">
    <property type="entry name" value="TATBPROTEIN"/>
</dbReference>
<evidence type="ECO:0000313" key="12">
    <source>
        <dbReference type="Proteomes" id="UP000306113"/>
    </source>
</evidence>
<name>A0A4S3M8L1_9RHOB</name>
<evidence type="ECO:0000256" key="7">
    <source>
        <dbReference type="ARBA" id="ARBA00023010"/>
    </source>
</evidence>